<name>A0A813EKL1_POLGL</name>
<gene>
    <name evidence="2" type="ORF">PGLA1383_LOCUS19722</name>
</gene>
<reference evidence="2" key="1">
    <citation type="submission" date="2021-02" db="EMBL/GenBank/DDBJ databases">
        <authorList>
            <person name="Dougan E. K."/>
            <person name="Rhodes N."/>
            <person name="Thang M."/>
            <person name="Chan C."/>
        </authorList>
    </citation>
    <scope>NUCLEOTIDE SEQUENCE</scope>
</reference>
<dbReference type="AlphaFoldDB" id="A0A813EKL1"/>
<feature type="non-terminal residue" evidence="2">
    <location>
        <position position="1"/>
    </location>
</feature>
<organism evidence="2 3">
    <name type="scientific">Polarella glacialis</name>
    <name type="common">Dinoflagellate</name>
    <dbReference type="NCBI Taxonomy" id="89957"/>
    <lineage>
        <taxon>Eukaryota</taxon>
        <taxon>Sar</taxon>
        <taxon>Alveolata</taxon>
        <taxon>Dinophyceae</taxon>
        <taxon>Suessiales</taxon>
        <taxon>Suessiaceae</taxon>
        <taxon>Polarella</taxon>
    </lineage>
</organism>
<feature type="compositionally biased region" description="Polar residues" evidence="1">
    <location>
        <begin position="180"/>
        <end position="195"/>
    </location>
</feature>
<evidence type="ECO:0000313" key="3">
    <source>
        <dbReference type="Proteomes" id="UP000654075"/>
    </source>
</evidence>
<dbReference type="Proteomes" id="UP000654075">
    <property type="component" value="Unassembled WGS sequence"/>
</dbReference>
<keyword evidence="3" id="KW-1185">Reference proteome</keyword>
<accession>A0A813EKL1</accession>
<dbReference type="EMBL" id="CAJNNV010013169">
    <property type="protein sequence ID" value="CAE8601430.1"/>
    <property type="molecule type" value="Genomic_DNA"/>
</dbReference>
<evidence type="ECO:0000256" key="1">
    <source>
        <dbReference type="SAM" id="MobiDB-lite"/>
    </source>
</evidence>
<feature type="region of interest" description="Disordered" evidence="1">
    <location>
        <begin position="176"/>
        <end position="288"/>
    </location>
</feature>
<feature type="compositionally biased region" description="Basic and acidic residues" evidence="1">
    <location>
        <begin position="208"/>
        <end position="219"/>
    </location>
</feature>
<proteinExistence type="predicted"/>
<evidence type="ECO:0000313" key="2">
    <source>
        <dbReference type="EMBL" id="CAE8601430.1"/>
    </source>
</evidence>
<comment type="caution">
    <text evidence="2">The sequence shown here is derived from an EMBL/GenBank/DDBJ whole genome shotgun (WGS) entry which is preliminary data.</text>
</comment>
<protein>
    <submittedName>
        <fullName evidence="2">Uncharacterized protein</fullName>
    </submittedName>
</protein>
<feature type="region of interest" description="Disordered" evidence="1">
    <location>
        <begin position="112"/>
        <end position="143"/>
    </location>
</feature>
<feature type="compositionally biased region" description="Basic and acidic residues" evidence="1">
    <location>
        <begin position="229"/>
        <end position="238"/>
    </location>
</feature>
<sequence>ETADLRRRLAPLRLAAASSPAGRRLTSAHCQLRRVQCITDRLAQNASDEFSNVEQWARGIQVRLAWLLEACGAPSKVKRAWLMESLGEEIGPVGAAGSQSLWLLPSNAGTNFVRATTEPDPPASWQAPEPGNARPSASAGPLHWTQDGAEAEAAMPGFREDDRQVLTSPSLAMQPLESPQVESSPSNFALPTSPSDRPEQEEQDEQEGLQRQELQEHRQGAGYQPEHQMQQEKHEHQLQQDNELQNGDQRQQWQQQDEQQEQQEQQHQQHQQQQHQQHQQQQLQQQHQ</sequence>
<feature type="compositionally biased region" description="Low complexity" evidence="1">
    <location>
        <begin position="249"/>
        <end position="288"/>
    </location>
</feature>
<feature type="non-terminal residue" evidence="2">
    <location>
        <position position="288"/>
    </location>
</feature>